<dbReference type="GO" id="GO:0003677">
    <property type="term" value="F:DNA binding"/>
    <property type="evidence" value="ECO:0007669"/>
    <property type="project" value="UniProtKB-KW"/>
</dbReference>
<evidence type="ECO:0000313" key="3">
    <source>
        <dbReference type="Proteomes" id="UP000323732"/>
    </source>
</evidence>
<dbReference type="Proteomes" id="UP000323732">
    <property type="component" value="Unassembled WGS sequence"/>
</dbReference>
<accession>A0A5D4SQ15</accession>
<keyword evidence="1" id="KW-0238">DNA-binding</keyword>
<dbReference type="InterPro" id="IPR011991">
    <property type="entry name" value="ArsR-like_HTH"/>
</dbReference>
<evidence type="ECO:0000256" key="1">
    <source>
        <dbReference type="ARBA" id="ARBA00023125"/>
    </source>
</evidence>
<dbReference type="SUPFAM" id="SSF46785">
    <property type="entry name" value="Winged helix' DNA-binding domain"/>
    <property type="match status" value="1"/>
</dbReference>
<dbReference type="RefSeq" id="WP_148949578.1">
    <property type="nucleotide sequence ID" value="NZ_JAIVAO010000009.1"/>
</dbReference>
<dbReference type="InterPro" id="IPR036388">
    <property type="entry name" value="WH-like_DNA-bd_sf"/>
</dbReference>
<organism evidence="2 3">
    <name type="scientific">Bacillus infantis</name>
    <dbReference type="NCBI Taxonomy" id="324767"/>
    <lineage>
        <taxon>Bacteria</taxon>
        <taxon>Bacillati</taxon>
        <taxon>Bacillota</taxon>
        <taxon>Bacilli</taxon>
        <taxon>Bacillales</taxon>
        <taxon>Bacillaceae</taxon>
        <taxon>Bacillus</taxon>
    </lineage>
</organism>
<protein>
    <submittedName>
        <fullName evidence="2">Winged helix-turn-helix transcriptional regulator</fullName>
    </submittedName>
</protein>
<proteinExistence type="predicted"/>
<name>A0A5D4SQ15_9BACI</name>
<sequence>MEKKDKMPHQISVEQSKLLGNALRIKIISVLQEKPLTSKQVSELLGNSPGSVHYHIQKLNDGGLIELVETKDSGGIIEKYYKAKSKWYQAKGGIELDPALSAENAQGYSTNLSLRLFLKEDERDRFLEDVKNLLEKWVKNSDLSNVDEMQEYAVGLRLVEVMKSKDH</sequence>
<dbReference type="AlphaFoldDB" id="A0A5D4SQ15"/>
<dbReference type="Gene3D" id="1.10.10.10">
    <property type="entry name" value="Winged helix-like DNA-binding domain superfamily/Winged helix DNA-binding domain"/>
    <property type="match status" value="1"/>
</dbReference>
<dbReference type="CDD" id="cd00090">
    <property type="entry name" value="HTH_ARSR"/>
    <property type="match status" value="1"/>
</dbReference>
<reference evidence="2 3" key="1">
    <citation type="submission" date="2019-08" db="EMBL/GenBank/DDBJ databases">
        <title>Bacillus genomes from the desert of Cuatro Cienegas, Coahuila.</title>
        <authorList>
            <person name="Olmedo-Alvarez G."/>
        </authorList>
    </citation>
    <scope>NUCLEOTIDE SEQUENCE [LARGE SCALE GENOMIC DNA]</scope>
    <source>
        <strain evidence="2 3">CH37_1T</strain>
    </source>
</reference>
<comment type="caution">
    <text evidence="2">The sequence shown here is derived from an EMBL/GenBank/DDBJ whole genome shotgun (WGS) entry which is preliminary data.</text>
</comment>
<evidence type="ECO:0000313" key="2">
    <source>
        <dbReference type="EMBL" id="TYS65437.1"/>
    </source>
</evidence>
<dbReference type="EMBL" id="VTES01000002">
    <property type="protein sequence ID" value="TYS65437.1"/>
    <property type="molecule type" value="Genomic_DNA"/>
</dbReference>
<gene>
    <name evidence="2" type="ORF">FZD47_08940</name>
</gene>
<dbReference type="Pfam" id="PF12840">
    <property type="entry name" value="HTH_20"/>
    <property type="match status" value="1"/>
</dbReference>
<dbReference type="InterPro" id="IPR036390">
    <property type="entry name" value="WH_DNA-bd_sf"/>
</dbReference>